<organism evidence="8 9">
    <name type="scientific">Corynebacterium hylobatis</name>
    <dbReference type="NCBI Taxonomy" id="1859290"/>
    <lineage>
        <taxon>Bacteria</taxon>
        <taxon>Bacillati</taxon>
        <taxon>Actinomycetota</taxon>
        <taxon>Actinomycetes</taxon>
        <taxon>Mycobacteriales</taxon>
        <taxon>Corynebacteriaceae</taxon>
        <taxon>Corynebacterium</taxon>
    </lineage>
</organism>
<dbReference type="RefSeq" id="WP_126121014.1">
    <property type="nucleotide sequence ID" value="NZ_RXHJ01000010.1"/>
</dbReference>
<comment type="cofactor">
    <cofactor evidence="1">
        <name>Mg(2+)</name>
        <dbReference type="ChEBI" id="CHEBI:18420"/>
    </cofactor>
</comment>
<keyword evidence="4 7" id="KW-0808">Transferase</keyword>
<dbReference type="AlphaFoldDB" id="A0A430HXK8"/>
<dbReference type="Pfam" id="PF00348">
    <property type="entry name" value="polyprenyl_synt"/>
    <property type="match status" value="1"/>
</dbReference>
<comment type="similarity">
    <text evidence="3 7">Belongs to the FPP/GGPP synthase family.</text>
</comment>
<dbReference type="Proteomes" id="UP000274907">
    <property type="component" value="Unassembled WGS sequence"/>
</dbReference>
<proteinExistence type="inferred from homology"/>
<evidence type="ECO:0000256" key="3">
    <source>
        <dbReference type="ARBA" id="ARBA00006706"/>
    </source>
</evidence>
<dbReference type="InterPro" id="IPR033749">
    <property type="entry name" value="Polyprenyl_synt_CS"/>
</dbReference>
<dbReference type="GO" id="GO:0008299">
    <property type="term" value="P:isoprenoid biosynthetic process"/>
    <property type="evidence" value="ECO:0007669"/>
    <property type="project" value="InterPro"/>
</dbReference>
<evidence type="ECO:0000313" key="9">
    <source>
        <dbReference type="Proteomes" id="UP000274907"/>
    </source>
</evidence>
<keyword evidence="5" id="KW-0479">Metal-binding</keyword>
<evidence type="ECO:0000313" key="8">
    <source>
        <dbReference type="EMBL" id="RSZ62719.1"/>
    </source>
</evidence>
<dbReference type="GO" id="GO:0004659">
    <property type="term" value="F:prenyltransferase activity"/>
    <property type="evidence" value="ECO:0007669"/>
    <property type="project" value="InterPro"/>
</dbReference>
<dbReference type="InterPro" id="IPR000092">
    <property type="entry name" value="Polyprenyl_synt"/>
</dbReference>
<dbReference type="PROSITE" id="PS00723">
    <property type="entry name" value="POLYPRENYL_SYNTHASE_1"/>
    <property type="match status" value="1"/>
</dbReference>
<dbReference type="PANTHER" id="PTHR12001:SF85">
    <property type="entry name" value="SHORT CHAIN ISOPRENYL DIPHOSPHATE SYNTHASE"/>
    <property type="match status" value="1"/>
</dbReference>
<dbReference type="SFLD" id="SFLDG01017">
    <property type="entry name" value="Polyprenyl_Transferase_Like"/>
    <property type="match status" value="1"/>
</dbReference>
<keyword evidence="9" id="KW-1185">Reference proteome</keyword>
<evidence type="ECO:0000256" key="6">
    <source>
        <dbReference type="ARBA" id="ARBA00022842"/>
    </source>
</evidence>
<dbReference type="OrthoDB" id="4497239at2"/>
<comment type="caution">
    <text evidence="8">The sequence shown here is derived from an EMBL/GenBank/DDBJ whole genome shotgun (WGS) entry which is preliminary data.</text>
</comment>
<gene>
    <name evidence="8" type="ORF">EAH68_09075</name>
</gene>
<name>A0A430HXK8_9CORY</name>
<evidence type="ECO:0000256" key="7">
    <source>
        <dbReference type="RuleBase" id="RU004466"/>
    </source>
</evidence>
<dbReference type="EMBL" id="RXHJ01000010">
    <property type="protein sequence ID" value="RSZ62719.1"/>
    <property type="molecule type" value="Genomic_DNA"/>
</dbReference>
<evidence type="ECO:0000256" key="5">
    <source>
        <dbReference type="ARBA" id="ARBA00022723"/>
    </source>
</evidence>
<dbReference type="SUPFAM" id="SSF48576">
    <property type="entry name" value="Terpenoid synthases"/>
    <property type="match status" value="1"/>
</dbReference>
<dbReference type="PANTHER" id="PTHR12001">
    <property type="entry name" value="GERANYLGERANYL PYROPHOSPHATE SYNTHASE"/>
    <property type="match status" value="1"/>
</dbReference>
<protein>
    <submittedName>
        <fullName evidence="8">Polyprenyl synthetase family protein</fullName>
    </submittedName>
</protein>
<dbReference type="SFLD" id="SFLDS00005">
    <property type="entry name" value="Isoprenoid_Synthase_Type_I"/>
    <property type="match status" value="1"/>
</dbReference>
<keyword evidence="6" id="KW-0460">Magnesium</keyword>
<dbReference type="CDD" id="cd00685">
    <property type="entry name" value="Trans_IPPS_HT"/>
    <property type="match status" value="1"/>
</dbReference>
<reference evidence="8 9" key="1">
    <citation type="submission" date="2018-12" db="EMBL/GenBank/DDBJ databases">
        <title>YIM 101343 draft genome.</title>
        <authorList>
            <person name="Chen X."/>
        </authorList>
    </citation>
    <scope>NUCLEOTIDE SEQUENCE [LARGE SCALE GENOMIC DNA]</scope>
    <source>
        <strain evidence="8 9">YIM 101343</strain>
    </source>
</reference>
<evidence type="ECO:0000256" key="1">
    <source>
        <dbReference type="ARBA" id="ARBA00001946"/>
    </source>
</evidence>
<evidence type="ECO:0000256" key="4">
    <source>
        <dbReference type="ARBA" id="ARBA00022679"/>
    </source>
</evidence>
<accession>A0A430HXK8</accession>
<comment type="pathway">
    <text evidence="2">Isoprenoid biosynthesis.</text>
</comment>
<dbReference type="GO" id="GO:0046872">
    <property type="term" value="F:metal ion binding"/>
    <property type="evidence" value="ECO:0007669"/>
    <property type="project" value="UniProtKB-KW"/>
</dbReference>
<sequence>MSTQDPRTLTLDQIPAAARDELARFFAARREQVSAIGAPVSQTVTHLENFVLGGGKRIRPLYVWAGFVGGGGLENTSENPAAVLRAAASLEFIQACALIHDDIIDSSDTRRGHPTVHRAVEANHRGSGWTGDAAHFGESVAILVGDLALVWAEDMFQDSGLSVEALQRAREPWRGMRTEVIGGQLLDVTLEATADEDVVLADAVNRFKTAAYTIERPLHLGATIAGADQTTIDAFRGYGRDIGVAFQLRDDQLGVYGDPAVTGKPAGDDLREGKRTVLLATALQRADERDPAAAAELRAGIGTTSDPARIARLAEIIAETGAVEEIEERITALTASGLAHLAAADTAPEVTATLTDLARRATARRH</sequence>
<dbReference type="InterPro" id="IPR008949">
    <property type="entry name" value="Isoprenoid_synthase_dom_sf"/>
</dbReference>
<dbReference type="Gene3D" id="1.10.600.10">
    <property type="entry name" value="Farnesyl Diphosphate Synthase"/>
    <property type="match status" value="1"/>
</dbReference>
<evidence type="ECO:0000256" key="2">
    <source>
        <dbReference type="ARBA" id="ARBA00005128"/>
    </source>
</evidence>